<dbReference type="EMBL" id="KV784353">
    <property type="protein sequence ID" value="OEU23319.1"/>
    <property type="molecule type" value="Genomic_DNA"/>
</dbReference>
<evidence type="ECO:0000256" key="1">
    <source>
        <dbReference type="ARBA" id="ARBA00023002"/>
    </source>
</evidence>
<proteinExistence type="predicted"/>
<feature type="compositionally biased region" description="Basic and acidic residues" evidence="3">
    <location>
        <begin position="99"/>
        <end position="114"/>
    </location>
</feature>
<accession>A0A1E7FYU1</accession>
<evidence type="ECO:0000256" key="3">
    <source>
        <dbReference type="SAM" id="MobiDB-lite"/>
    </source>
</evidence>
<organism evidence="5 6">
    <name type="scientific">Fragilariopsis cylindrus CCMP1102</name>
    <dbReference type="NCBI Taxonomy" id="635003"/>
    <lineage>
        <taxon>Eukaryota</taxon>
        <taxon>Sar</taxon>
        <taxon>Stramenopiles</taxon>
        <taxon>Ochrophyta</taxon>
        <taxon>Bacillariophyta</taxon>
        <taxon>Bacillariophyceae</taxon>
        <taxon>Bacillariophycidae</taxon>
        <taxon>Bacillariales</taxon>
        <taxon>Bacillariaceae</taxon>
        <taxon>Fragilariopsis</taxon>
    </lineage>
</organism>
<feature type="region of interest" description="Disordered" evidence="3">
    <location>
        <begin position="74"/>
        <end position="114"/>
    </location>
</feature>
<dbReference type="InterPro" id="IPR002938">
    <property type="entry name" value="FAD-bd"/>
</dbReference>
<evidence type="ECO:0000313" key="6">
    <source>
        <dbReference type="Proteomes" id="UP000095751"/>
    </source>
</evidence>
<dbReference type="Gene3D" id="3.50.50.60">
    <property type="entry name" value="FAD/NAD(P)-binding domain"/>
    <property type="match status" value="2"/>
</dbReference>
<dbReference type="InterPro" id="IPR050493">
    <property type="entry name" value="FAD-dep_Monooxygenase_BioMet"/>
</dbReference>
<evidence type="ECO:0000259" key="4">
    <source>
        <dbReference type="Pfam" id="PF01494"/>
    </source>
</evidence>
<dbReference type="PANTHER" id="PTHR13789:SF309">
    <property type="entry name" value="PUTATIVE (AFU_ORTHOLOGUE AFUA_6G14510)-RELATED"/>
    <property type="match status" value="1"/>
</dbReference>
<sequence length="518" mass="56955">MRFPFTSISAAATSSSSSSSSRARARLIATTIRSKRSSSYFHCHTIRSASTISTTTSSIGGGYYQSSSPLRRCFTSTSTSQNQNQNQNQLGCGGTQHESSYRNERNDNDKNYDKHKNQTQIIVVGGGLTGLSVSLGLAKLGYRVHIVERRHDWGQRKGSTYLMQPNAVRALEQVCQEAMDPLYEMGVPLPHSECKMYARWMVRESLLKQVMLMNNNISLHMGWSFSDVEDDHPDFIKARFTRTQQTQTLTQKDDEGTNTQIDNEAEDVLDLPGILVVGADGVHSAVRAALDLDPAIHTRSVSLGGSISIIDDDDNDDDDAIDNNNINNARKLLAPLLTSPLLTTGKMVMGYIKCGPDCVVGLKKFPLQISRCHDVDSLPEKNQDANANVNTGWGGTGRVTLIGDAAHAMRSFGGQGGAMAFEDCVVLARILEQTQASSGGNANDNDNDTVDDAHTSVHHTRASIEAAVLEFESSRLPRVRTIWNDQWERVERAYKGDFKSSRTVADELEYQAWVDKGV</sequence>
<evidence type="ECO:0000313" key="5">
    <source>
        <dbReference type="EMBL" id="OEU23319.1"/>
    </source>
</evidence>
<feature type="compositionally biased region" description="Low complexity" evidence="3">
    <location>
        <begin position="75"/>
        <end position="89"/>
    </location>
</feature>
<gene>
    <name evidence="5" type="ORF">FRACYDRAFT_233490</name>
</gene>
<feature type="domain" description="FAD-binding" evidence="4">
    <location>
        <begin position="396"/>
        <end position="433"/>
    </location>
</feature>
<dbReference type="SUPFAM" id="SSF51905">
    <property type="entry name" value="FAD/NAD(P)-binding domain"/>
    <property type="match status" value="1"/>
</dbReference>
<dbReference type="OrthoDB" id="47494at2759"/>
<dbReference type="InterPro" id="IPR036188">
    <property type="entry name" value="FAD/NAD-bd_sf"/>
</dbReference>
<dbReference type="AlphaFoldDB" id="A0A1E7FYU1"/>
<dbReference type="Pfam" id="PF01494">
    <property type="entry name" value="FAD_binding_3"/>
    <property type="match status" value="2"/>
</dbReference>
<protein>
    <submittedName>
        <fullName evidence="5">FAD/NAD(P)-binding domain-containing protein</fullName>
    </submittedName>
</protein>
<keyword evidence="2" id="KW-0503">Monooxygenase</keyword>
<name>A0A1E7FYU1_9STRA</name>
<dbReference type="PRINTS" id="PR00420">
    <property type="entry name" value="RNGMNOXGNASE"/>
</dbReference>
<dbReference type="PANTHER" id="PTHR13789">
    <property type="entry name" value="MONOOXYGENASE"/>
    <property type="match status" value="1"/>
</dbReference>
<keyword evidence="1" id="KW-0560">Oxidoreductase</keyword>
<dbReference type="GO" id="GO:0004497">
    <property type="term" value="F:monooxygenase activity"/>
    <property type="evidence" value="ECO:0007669"/>
    <property type="project" value="UniProtKB-KW"/>
</dbReference>
<dbReference type="GO" id="GO:0071949">
    <property type="term" value="F:FAD binding"/>
    <property type="evidence" value="ECO:0007669"/>
    <property type="project" value="InterPro"/>
</dbReference>
<evidence type="ECO:0000256" key="2">
    <source>
        <dbReference type="ARBA" id="ARBA00023033"/>
    </source>
</evidence>
<keyword evidence="6" id="KW-1185">Reference proteome</keyword>
<dbReference type="InParanoid" id="A0A1E7FYU1"/>
<reference evidence="5 6" key="1">
    <citation type="submission" date="2016-09" db="EMBL/GenBank/DDBJ databases">
        <title>Extensive genetic diversity and differential bi-allelic expression allows diatom success in the polar Southern Ocean.</title>
        <authorList>
            <consortium name="DOE Joint Genome Institute"/>
            <person name="Mock T."/>
            <person name="Otillar R.P."/>
            <person name="Strauss J."/>
            <person name="Dupont C."/>
            <person name="Frickenhaus S."/>
            <person name="Maumus F."/>
            <person name="Mcmullan M."/>
            <person name="Sanges R."/>
            <person name="Schmutz J."/>
            <person name="Toseland A."/>
            <person name="Valas R."/>
            <person name="Veluchamy A."/>
            <person name="Ward B.J."/>
            <person name="Allen A."/>
            <person name="Barry K."/>
            <person name="Falciatore A."/>
            <person name="Ferrante M."/>
            <person name="Fortunato A.E."/>
            <person name="Gloeckner G."/>
            <person name="Gruber A."/>
            <person name="Hipkin R."/>
            <person name="Janech M."/>
            <person name="Kroth P."/>
            <person name="Leese F."/>
            <person name="Lindquist E."/>
            <person name="Lyon B.R."/>
            <person name="Martin J."/>
            <person name="Mayer C."/>
            <person name="Parker M."/>
            <person name="Quesneville H."/>
            <person name="Raymond J."/>
            <person name="Uhlig C."/>
            <person name="Valentin K.U."/>
            <person name="Worden A.Z."/>
            <person name="Armbrust E.V."/>
            <person name="Bowler C."/>
            <person name="Green B."/>
            <person name="Moulton V."/>
            <person name="Van Oosterhout C."/>
            <person name="Grigoriev I."/>
        </authorList>
    </citation>
    <scope>NUCLEOTIDE SEQUENCE [LARGE SCALE GENOMIC DNA]</scope>
    <source>
        <strain evidence="5 6">CCMP1102</strain>
    </source>
</reference>
<dbReference type="KEGG" id="fcy:FRACYDRAFT_233490"/>
<feature type="domain" description="FAD-binding" evidence="4">
    <location>
        <begin position="119"/>
        <end position="312"/>
    </location>
</feature>
<dbReference type="Proteomes" id="UP000095751">
    <property type="component" value="Unassembled WGS sequence"/>
</dbReference>